<evidence type="ECO:0000256" key="1">
    <source>
        <dbReference type="ARBA" id="ARBA00004127"/>
    </source>
</evidence>
<reference evidence="8 9" key="2">
    <citation type="journal article" date="2020" name="MBio">
        <title>Isolation and Molecular Analysis of a Novel Neorickettsia Species That Causes Potomac Horse Fever.</title>
        <authorList>
            <person name="Teymournejad O."/>
            <person name="Lin M."/>
            <person name="Bekebrede H."/>
            <person name="Kamr A."/>
            <person name="Toribio R.E."/>
            <person name="Arroyo L.G."/>
            <person name="Baird J.D."/>
            <person name="Rikihisa Y."/>
        </authorList>
    </citation>
    <scope>NUCLEOTIDE SEQUENCE [LARGE SCALE GENOMIC DNA]</scope>
    <source>
        <strain evidence="8 9">Fin17</strain>
    </source>
</reference>
<keyword evidence="5" id="KW-0874">Quinone</keyword>
<reference evidence="8 9" key="1">
    <citation type="journal article" date="2020" name="MBio">
        <title>Erratum for Teymournejad et al., 'Isolation and Molecular Analysis of a Novel Neorickettsia Species That Causes Potomac Horse Fever'.</title>
        <authorList>
            <person name="Teymournejad O."/>
            <person name="Lin M."/>
            <person name="Bekebrede H."/>
            <person name="Kamr A."/>
            <person name="Toribio R.E."/>
            <person name="Arroyo L.G."/>
            <person name="Baird J.D."/>
            <person name="Rikihisa Y."/>
        </authorList>
    </citation>
    <scope>NUCLEOTIDE SEQUENCE [LARGE SCALE GENOMIC DNA]</scope>
    <source>
        <strain evidence="8 9">Fin17</strain>
    </source>
</reference>
<feature type="transmembrane region" description="Helical" evidence="5">
    <location>
        <begin position="220"/>
        <end position="242"/>
    </location>
</feature>
<dbReference type="GO" id="GO:0042773">
    <property type="term" value="P:ATP synthesis coupled electron transport"/>
    <property type="evidence" value="ECO:0007669"/>
    <property type="project" value="InterPro"/>
</dbReference>
<dbReference type="InterPro" id="IPR010096">
    <property type="entry name" value="NADH-Q_OxRdtase_suN/2"/>
</dbReference>
<feature type="transmembrane region" description="Helical" evidence="5">
    <location>
        <begin position="360"/>
        <end position="380"/>
    </location>
</feature>
<dbReference type="GO" id="GO:0012505">
    <property type="term" value="C:endomembrane system"/>
    <property type="evidence" value="ECO:0007669"/>
    <property type="project" value="UniProtKB-SubCell"/>
</dbReference>
<evidence type="ECO:0000256" key="3">
    <source>
        <dbReference type="ARBA" id="ARBA00022989"/>
    </source>
</evidence>
<feature type="transmembrane region" description="Helical" evidence="5">
    <location>
        <begin position="262"/>
        <end position="284"/>
    </location>
</feature>
<dbReference type="KEGG" id="nef:GP480_02810"/>
<feature type="domain" description="NADH:quinone oxidoreductase/Mrp antiporter transmembrane" evidence="7">
    <location>
        <begin position="110"/>
        <end position="406"/>
    </location>
</feature>
<dbReference type="GO" id="GO:0048038">
    <property type="term" value="F:quinone binding"/>
    <property type="evidence" value="ECO:0007669"/>
    <property type="project" value="UniProtKB-KW"/>
</dbReference>
<keyword evidence="5" id="KW-0830">Ubiquinone</keyword>
<dbReference type="HAMAP" id="MF_00445">
    <property type="entry name" value="NDH1_NuoN_1"/>
    <property type="match status" value="1"/>
</dbReference>
<dbReference type="GO" id="GO:0050136">
    <property type="term" value="F:NADH dehydrogenase (quinone) (non-electrogenic) activity"/>
    <property type="evidence" value="ECO:0007669"/>
    <property type="project" value="UniProtKB-UniRule"/>
</dbReference>
<dbReference type="Pfam" id="PF00361">
    <property type="entry name" value="Proton_antipo_M"/>
    <property type="match status" value="1"/>
</dbReference>
<dbReference type="InterPro" id="IPR001750">
    <property type="entry name" value="ND/Mrp_TM"/>
</dbReference>
<feature type="transmembrane region" description="Helical" evidence="5">
    <location>
        <begin position="91"/>
        <end position="108"/>
    </location>
</feature>
<keyword evidence="5" id="KW-0813">Transport</keyword>
<evidence type="ECO:0000256" key="6">
    <source>
        <dbReference type="RuleBase" id="RU000320"/>
    </source>
</evidence>
<dbReference type="EC" id="7.1.1.-" evidence="5"/>
<keyword evidence="2 5" id="KW-0812">Transmembrane</keyword>
<dbReference type="AlphaFoldDB" id="A0A6P1GC38"/>
<keyword evidence="3 5" id="KW-1133">Transmembrane helix</keyword>
<keyword evidence="4 5" id="KW-0472">Membrane</keyword>
<feature type="transmembrane region" description="Helical" evidence="5">
    <location>
        <begin position="437"/>
        <end position="457"/>
    </location>
</feature>
<comment type="function">
    <text evidence="5">NDH-1 shuttles electrons from NADH, via FMN and iron-sulfur (Fe-S) centers, to quinones in the respiratory chain. The immediate electron acceptor for the enzyme in this species is believed to be ubiquinone. Couples the redox reaction to proton translocation (for every two electrons transferred, four hydrogen ions are translocated across the cytoplasmic membrane), and thus conserves the redox energy in a proton gradient.</text>
</comment>
<feature type="transmembrane region" description="Helical" evidence="5">
    <location>
        <begin position="185"/>
        <end position="208"/>
    </location>
</feature>
<gene>
    <name evidence="5" type="primary">nuoN</name>
    <name evidence="8" type="ORF">GP480_02810</name>
</gene>
<feature type="transmembrane region" description="Helical" evidence="5">
    <location>
        <begin position="291"/>
        <end position="308"/>
    </location>
</feature>
<evidence type="ECO:0000259" key="7">
    <source>
        <dbReference type="Pfam" id="PF00361"/>
    </source>
</evidence>
<evidence type="ECO:0000313" key="9">
    <source>
        <dbReference type="Proteomes" id="UP000464912"/>
    </source>
</evidence>
<sequence length="458" mass="50268">MNQYLFLLPEITLFTLSCLLLFLKGKNELGLVSVLITFAVTFFSYTRTSVEILNGMLHISPFTQTVKLVILAFACIFFVQAVAVKQSYSKNFSVLVLLSLLGMLLSVSSSTLPSLYLAVELHSIGQYILACIKHKSIKSTEAGVKYTLLGTFMSAVMIYGISLIFTVSGDLSIKSLFVADNKIHSIGILLFISGLMFKIAAAPFHAWIGDIYEGSPTISTTFFAVLPKLSLIVVLVSLISNVEPIAYDESAYPIELMKNSQYLRNILFICGILSIAFGTFSAFGQKNIKRFIGFASITHVGYMLLGISNSASLSFGNPGIAYALVYSFTNLGILSVVLMLKDKHISSLKKLRCSNNLVALAFVLLLFSSAGVPPFIGFWSKAYIVKTLVETNHIPTALFSMLAGIISAFYYARIAKETYFINTTEQNTEASLRHNKLLSSVVILCALFSTFGFILLVY</sequence>
<dbReference type="Proteomes" id="UP000464912">
    <property type="component" value="Chromosome"/>
</dbReference>
<comment type="catalytic activity">
    <reaction evidence="5">
        <text>a quinone + NADH + 5 H(+)(in) = a quinol + NAD(+) + 4 H(+)(out)</text>
        <dbReference type="Rhea" id="RHEA:57888"/>
        <dbReference type="ChEBI" id="CHEBI:15378"/>
        <dbReference type="ChEBI" id="CHEBI:24646"/>
        <dbReference type="ChEBI" id="CHEBI:57540"/>
        <dbReference type="ChEBI" id="CHEBI:57945"/>
        <dbReference type="ChEBI" id="CHEBI:132124"/>
    </reaction>
</comment>
<comment type="subunit">
    <text evidence="5">NDH-1 is composed of 14 different subunits. Subunits NuoA, H, J, K, L, M, N constitute the membrane sector of the complex.</text>
</comment>
<dbReference type="PANTHER" id="PTHR22773">
    <property type="entry name" value="NADH DEHYDROGENASE"/>
    <property type="match status" value="1"/>
</dbReference>
<evidence type="ECO:0000256" key="2">
    <source>
        <dbReference type="ARBA" id="ARBA00022692"/>
    </source>
</evidence>
<feature type="transmembrane region" description="Helical" evidence="5">
    <location>
        <begin position="66"/>
        <end position="84"/>
    </location>
</feature>
<protein>
    <recommendedName>
        <fullName evidence="5">NADH-quinone oxidoreductase subunit N</fullName>
        <ecNumber evidence="5">7.1.1.-</ecNumber>
    </recommendedName>
    <alternativeName>
        <fullName evidence="5">NADH dehydrogenase I subunit N</fullName>
    </alternativeName>
    <alternativeName>
        <fullName evidence="5">NDH-1 subunit N</fullName>
    </alternativeName>
</protein>
<name>A0A6P1GC38_9RICK</name>
<feature type="transmembrane region" description="Helical" evidence="5">
    <location>
        <begin position="320"/>
        <end position="340"/>
    </location>
</feature>
<feature type="transmembrane region" description="Helical" evidence="5">
    <location>
        <begin position="6"/>
        <end position="22"/>
    </location>
</feature>
<evidence type="ECO:0000313" key="8">
    <source>
        <dbReference type="EMBL" id="QHD65361.1"/>
    </source>
</evidence>
<feature type="transmembrane region" description="Helical" evidence="5">
    <location>
        <begin position="392"/>
        <end position="412"/>
    </location>
</feature>
<feature type="transmembrane region" description="Helical" evidence="5">
    <location>
        <begin position="144"/>
        <end position="165"/>
    </location>
</feature>
<dbReference type="EMBL" id="CP047224">
    <property type="protein sequence ID" value="QHD65361.1"/>
    <property type="molecule type" value="Genomic_DNA"/>
</dbReference>
<comment type="similarity">
    <text evidence="5">Belongs to the complex I subunit 2 family.</text>
</comment>
<keyword evidence="5" id="KW-0520">NAD</keyword>
<comment type="subcellular location">
    <subcellularLocation>
        <location evidence="5">Cell membrane</location>
        <topology evidence="5">Multi-pass membrane protein</topology>
    </subcellularLocation>
    <subcellularLocation>
        <location evidence="1">Endomembrane system</location>
        <topology evidence="1">Multi-pass membrane protein</topology>
    </subcellularLocation>
    <subcellularLocation>
        <location evidence="6">Membrane</location>
        <topology evidence="6">Multi-pass membrane protein</topology>
    </subcellularLocation>
</comment>
<dbReference type="RefSeq" id="WP_160095683.1">
    <property type="nucleotide sequence ID" value="NZ_CP047224.1"/>
</dbReference>
<feature type="transmembrane region" description="Helical" evidence="5">
    <location>
        <begin position="29"/>
        <end position="46"/>
    </location>
</feature>
<proteinExistence type="inferred from homology"/>
<keyword evidence="5" id="KW-1278">Translocase</keyword>
<feature type="transmembrane region" description="Helical" evidence="5">
    <location>
        <begin position="114"/>
        <end position="132"/>
    </location>
</feature>
<accession>A0A6P1GC38</accession>
<dbReference type="GO" id="GO:0005886">
    <property type="term" value="C:plasma membrane"/>
    <property type="evidence" value="ECO:0007669"/>
    <property type="project" value="UniProtKB-SubCell"/>
</dbReference>
<evidence type="ECO:0000256" key="5">
    <source>
        <dbReference type="HAMAP-Rule" id="MF_00445"/>
    </source>
</evidence>
<keyword evidence="5" id="KW-1003">Cell membrane</keyword>
<keyword evidence="9" id="KW-1185">Reference proteome</keyword>
<dbReference type="GO" id="GO:0008137">
    <property type="term" value="F:NADH dehydrogenase (ubiquinone) activity"/>
    <property type="evidence" value="ECO:0007669"/>
    <property type="project" value="InterPro"/>
</dbReference>
<organism evidence="8 9">
    <name type="scientific">Neorickettsia findlayensis</name>
    <dbReference type="NCBI Taxonomy" id="2686014"/>
    <lineage>
        <taxon>Bacteria</taxon>
        <taxon>Pseudomonadati</taxon>
        <taxon>Pseudomonadota</taxon>
        <taxon>Alphaproteobacteria</taxon>
        <taxon>Rickettsiales</taxon>
        <taxon>Anaplasmataceae</taxon>
        <taxon>Neorickettsia</taxon>
    </lineage>
</organism>
<evidence type="ECO:0000256" key="4">
    <source>
        <dbReference type="ARBA" id="ARBA00023136"/>
    </source>
</evidence>